<feature type="domain" description="NIPSNAP" evidence="2">
    <location>
        <begin position="158"/>
        <end position="221"/>
    </location>
</feature>
<comment type="similarity">
    <text evidence="1">Belongs to the NipSnap family.</text>
</comment>
<dbReference type="Proteomes" id="UP000669060">
    <property type="component" value="Unassembled WGS sequence"/>
</dbReference>
<dbReference type="SUPFAM" id="SSF54909">
    <property type="entry name" value="Dimeric alpha+beta barrel"/>
    <property type="match status" value="2"/>
</dbReference>
<sequence length="233" mass="26285">MLIEYRAYTLHLGAEELFWEAQRERGEHGLRAIFERLIGSFATRSGPTDQIVSLYRYDSFEDWHTRLYGIYGQARLQPYFRVIRPLIARQESKFLLPAPLPELTPHWGNGHDWLPADGPLFGADSVIEQTTLSFAAGGVPACWDAFRQHALGDDPVALNGVFATFNSIAGALNEVLIYRRFANLAALLEHRQQLRRSPAWTSFLRSLAPLTVASDMRLLAPSRVTDMAPLFAD</sequence>
<dbReference type="InterPro" id="IPR051557">
    <property type="entry name" value="NipSnap_domain"/>
</dbReference>
<dbReference type="PANTHER" id="PTHR21017:SF17">
    <property type="entry name" value="PROTEIN NIPSNAP"/>
    <property type="match status" value="1"/>
</dbReference>
<reference evidence="3 4" key="1">
    <citation type="submission" date="2020-12" db="EMBL/GenBank/DDBJ databases">
        <title>Pseudomonas schmalbachii sp. nov. isolated from millipede gut.</title>
        <authorList>
            <person name="Shelomi M."/>
        </authorList>
    </citation>
    <scope>NUCLEOTIDE SEQUENCE [LARGE SCALE GENOMIC DNA]</scope>
    <source>
        <strain evidence="3 4">Milli4</strain>
    </source>
</reference>
<dbReference type="EMBL" id="JAELYA010000007">
    <property type="protein sequence ID" value="MBO3277015.1"/>
    <property type="molecule type" value="Genomic_DNA"/>
</dbReference>
<dbReference type="RefSeq" id="WP_208315216.1">
    <property type="nucleotide sequence ID" value="NZ_JAELYA010000007.1"/>
</dbReference>
<accession>A0ABS3TTM2</accession>
<evidence type="ECO:0000313" key="3">
    <source>
        <dbReference type="EMBL" id="MBO3277015.1"/>
    </source>
</evidence>
<comment type="caution">
    <text evidence="3">The sequence shown here is derived from an EMBL/GenBank/DDBJ whole genome shotgun (WGS) entry which is preliminary data.</text>
</comment>
<name>A0ABS3TTM2_9PSED</name>
<proteinExistence type="inferred from homology"/>
<dbReference type="InterPro" id="IPR011008">
    <property type="entry name" value="Dimeric_a/b-barrel"/>
</dbReference>
<evidence type="ECO:0000256" key="1">
    <source>
        <dbReference type="ARBA" id="ARBA00005291"/>
    </source>
</evidence>
<evidence type="ECO:0000313" key="4">
    <source>
        <dbReference type="Proteomes" id="UP000669060"/>
    </source>
</evidence>
<organism evidence="3 4">
    <name type="scientific">Pseudomonas schmalbachii</name>
    <dbReference type="NCBI Taxonomy" id="2816993"/>
    <lineage>
        <taxon>Bacteria</taxon>
        <taxon>Pseudomonadati</taxon>
        <taxon>Pseudomonadota</taxon>
        <taxon>Gammaproteobacteria</taxon>
        <taxon>Pseudomonadales</taxon>
        <taxon>Pseudomonadaceae</taxon>
        <taxon>Pseudomonas</taxon>
    </lineage>
</organism>
<evidence type="ECO:0000259" key="2">
    <source>
        <dbReference type="Pfam" id="PF07978"/>
    </source>
</evidence>
<dbReference type="Pfam" id="PF07978">
    <property type="entry name" value="NIPSNAP"/>
    <property type="match status" value="2"/>
</dbReference>
<feature type="domain" description="NIPSNAP" evidence="2">
    <location>
        <begin position="4"/>
        <end position="99"/>
    </location>
</feature>
<dbReference type="Gene3D" id="3.30.70.100">
    <property type="match status" value="2"/>
</dbReference>
<protein>
    <submittedName>
        <fullName evidence="3">NIPSNAP family protein</fullName>
    </submittedName>
</protein>
<keyword evidence="4" id="KW-1185">Reference proteome</keyword>
<dbReference type="InterPro" id="IPR012577">
    <property type="entry name" value="NIPSNAP"/>
</dbReference>
<gene>
    <name evidence="3" type="ORF">JFY56_17475</name>
</gene>
<dbReference type="PANTHER" id="PTHR21017">
    <property type="entry name" value="NIPSNAP-RELATED"/>
    <property type="match status" value="1"/>
</dbReference>